<evidence type="ECO:0000313" key="2">
    <source>
        <dbReference type="EMBL" id="ACZ38748.1"/>
    </source>
</evidence>
<gene>
    <name evidence="2" type="ordered locus">Sthe_1313</name>
</gene>
<evidence type="ECO:0000256" key="1">
    <source>
        <dbReference type="SAM" id="MobiDB-lite"/>
    </source>
</evidence>
<evidence type="ECO:0000313" key="3">
    <source>
        <dbReference type="Proteomes" id="UP000002027"/>
    </source>
</evidence>
<feature type="region of interest" description="Disordered" evidence="1">
    <location>
        <begin position="119"/>
        <end position="144"/>
    </location>
</feature>
<dbReference type="KEGG" id="sti:Sthe_1313"/>
<protein>
    <submittedName>
        <fullName evidence="2">Uncharacterized protein</fullName>
    </submittedName>
</protein>
<keyword evidence="3" id="KW-1185">Reference proteome</keyword>
<dbReference type="eggNOG" id="ENOG50337HV">
    <property type="taxonomic scope" value="Bacteria"/>
</dbReference>
<sequence length="196" mass="21612">MAEKTAFDPSKYITKVGGGDYLEVKWRLVWFRTEHPDGQIETELVSHEGDMAVFRARVTIPGGGSATGWGSEAADDFRDYLEKAETKALGRALAALGYGTQFCPDFEFGADASRIVDSPIDLERTRERRQQRGEAATPSPATPRQIKFLHAIAREVGLSEEELEAEAMEAFGSGVDGLSRRDASALIERFQQRRAG</sequence>
<dbReference type="EMBL" id="CP001823">
    <property type="protein sequence ID" value="ACZ38748.1"/>
    <property type="molecule type" value="Genomic_DNA"/>
</dbReference>
<reference evidence="2 3" key="2">
    <citation type="journal article" date="2010" name="Stand. Genomic Sci.">
        <title>Complete genome sequence of Desulfohalobium retbaense type strain (HR(100)).</title>
        <authorList>
            <person name="Spring S."/>
            <person name="Nolan M."/>
            <person name="Lapidus A."/>
            <person name="Glavina Del Rio T."/>
            <person name="Copeland A."/>
            <person name="Tice H."/>
            <person name="Cheng J.F."/>
            <person name="Lucas S."/>
            <person name="Land M."/>
            <person name="Chen F."/>
            <person name="Bruce D."/>
            <person name="Goodwin L."/>
            <person name="Pitluck S."/>
            <person name="Ivanova N."/>
            <person name="Mavromatis K."/>
            <person name="Mikhailova N."/>
            <person name="Pati A."/>
            <person name="Chen A."/>
            <person name="Palaniappan K."/>
            <person name="Hauser L."/>
            <person name="Chang Y.J."/>
            <person name="Jeffries C.D."/>
            <person name="Munk C."/>
            <person name="Kiss H."/>
            <person name="Chain P."/>
            <person name="Han C."/>
            <person name="Brettin T."/>
            <person name="Detter J.C."/>
            <person name="Schuler E."/>
            <person name="Goker M."/>
            <person name="Rohde M."/>
            <person name="Bristow J."/>
            <person name="Eisen J.A."/>
            <person name="Markowitz V."/>
            <person name="Hugenholtz P."/>
            <person name="Kyrpides N.C."/>
            <person name="Klenk H.P."/>
        </authorList>
    </citation>
    <scope>NUCLEOTIDE SEQUENCE [LARGE SCALE GENOMIC DNA]</scope>
    <source>
        <strain evidence="3">ATCC 49802 / DSM 20745 / S 6022</strain>
    </source>
</reference>
<dbReference type="Proteomes" id="UP000002027">
    <property type="component" value="Chromosome 1"/>
</dbReference>
<dbReference type="STRING" id="479434.Sthe_1313"/>
<dbReference type="AlphaFoldDB" id="D1C3D1"/>
<reference evidence="3" key="1">
    <citation type="submission" date="2009-11" db="EMBL/GenBank/DDBJ databases">
        <title>The complete chromosome 1 of Sphaerobacter thermophilus DSM 20745.</title>
        <authorList>
            <person name="Lucas S."/>
            <person name="Copeland A."/>
            <person name="Lapidus A."/>
            <person name="Glavina del Rio T."/>
            <person name="Dalin E."/>
            <person name="Tice H."/>
            <person name="Bruce D."/>
            <person name="Goodwin L."/>
            <person name="Pitluck S."/>
            <person name="Kyrpides N."/>
            <person name="Mavromatis K."/>
            <person name="Ivanova N."/>
            <person name="Mikhailova N."/>
            <person name="LaButti K.M."/>
            <person name="Clum A."/>
            <person name="Sun H.I."/>
            <person name="Brettin T."/>
            <person name="Detter J.C."/>
            <person name="Han C."/>
            <person name="Larimer F."/>
            <person name="Land M."/>
            <person name="Hauser L."/>
            <person name="Markowitz V."/>
            <person name="Cheng J.F."/>
            <person name="Hugenholtz P."/>
            <person name="Woyke T."/>
            <person name="Wu D."/>
            <person name="Steenblock K."/>
            <person name="Schneider S."/>
            <person name="Pukall R."/>
            <person name="Goeker M."/>
            <person name="Klenk H.P."/>
            <person name="Eisen J.A."/>
        </authorList>
    </citation>
    <scope>NUCLEOTIDE SEQUENCE [LARGE SCALE GENOMIC DNA]</scope>
    <source>
        <strain evidence="3">ATCC 49802 / DSM 20745 / S 6022</strain>
    </source>
</reference>
<dbReference type="RefSeq" id="WP_012871795.1">
    <property type="nucleotide sequence ID" value="NC_013523.1"/>
</dbReference>
<proteinExistence type="predicted"/>
<dbReference type="InParanoid" id="D1C3D1"/>
<accession>D1C3D1</accession>
<dbReference type="HOGENOM" id="CLU_1287566_0_0_0"/>
<organism evidence="2 3">
    <name type="scientific">Sphaerobacter thermophilus (strain ATCC 49802 / DSM 20745 / KCCM 41009 / NCIMB 13125 / S 6022)</name>
    <dbReference type="NCBI Taxonomy" id="479434"/>
    <lineage>
        <taxon>Bacteria</taxon>
        <taxon>Pseudomonadati</taxon>
        <taxon>Thermomicrobiota</taxon>
        <taxon>Thermomicrobia</taxon>
        <taxon>Sphaerobacterales</taxon>
        <taxon>Sphaerobacterineae</taxon>
        <taxon>Sphaerobacteraceae</taxon>
        <taxon>Sphaerobacter</taxon>
    </lineage>
</organism>
<name>D1C3D1_SPHTD</name>
<feature type="compositionally biased region" description="Basic and acidic residues" evidence="1">
    <location>
        <begin position="121"/>
        <end position="132"/>
    </location>
</feature>